<evidence type="ECO:0000256" key="3">
    <source>
        <dbReference type="ARBA" id="ARBA00022801"/>
    </source>
</evidence>
<keyword evidence="6" id="KW-0732">Signal</keyword>
<keyword evidence="3" id="KW-0378">Hydrolase</keyword>
<dbReference type="SUPFAM" id="SSF55486">
    <property type="entry name" value="Metalloproteases ('zincins'), catalytic domain"/>
    <property type="match status" value="1"/>
</dbReference>
<evidence type="ECO:0000313" key="9">
    <source>
        <dbReference type="Proteomes" id="UP001064632"/>
    </source>
</evidence>
<feature type="signal peptide" evidence="6">
    <location>
        <begin position="1"/>
        <end position="26"/>
    </location>
</feature>
<evidence type="ECO:0000313" key="8">
    <source>
        <dbReference type="EMBL" id="UXI66496.1"/>
    </source>
</evidence>
<keyword evidence="5" id="KW-0482">Metalloprotease</keyword>
<evidence type="ECO:0000256" key="6">
    <source>
        <dbReference type="SAM" id="SignalP"/>
    </source>
</evidence>
<feature type="domain" description="FTP" evidence="7">
    <location>
        <begin position="107"/>
        <end position="148"/>
    </location>
</feature>
<keyword evidence="1" id="KW-0645">Protease</keyword>
<keyword evidence="2" id="KW-0479">Metal-binding</keyword>
<dbReference type="RefSeq" id="WP_261693480.1">
    <property type="nucleotide sequence ID" value="NZ_CP104694.1"/>
</dbReference>
<feature type="chain" id="PRO_5046919230" description="FTP domain-containing protein" evidence="6">
    <location>
        <begin position="27"/>
        <end position="574"/>
    </location>
</feature>
<dbReference type="EMBL" id="CP104694">
    <property type="protein sequence ID" value="UXI66496.1"/>
    <property type="molecule type" value="Genomic_DNA"/>
</dbReference>
<evidence type="ECO:0000256" key="5">
    <source>
        <dbReference type="ARBA" id="ARBA00023049"/>
    </source>
</evidence>
<keyword evidence="4" id="KW-0862">Zinc</keyword>
<dbReference type="InterPro" id="IPR011096">
    <property type="entry name" value="FTP_domain"/>
</dbReference>
<accession>A0ABY6BAD0</accession>
<evidence type="ECO:0000256" key="2">
    <source>
        <dbReference type="ARBA" id="ARBA00022723"/>
    </source>
</evidence>
<gene>
    <name evidence="8" type="ORF">N4264_17300</name>
</gene>
<evidence type="ECO:0000256" key="1">
    <source>
        <dbReference type="ARBA" id="ARBA00022670"/>
    </source>
</evidence>
<sequence>MAILVRSLSAALALALTTGAAPVALALSPASPEGSTLALSLTRGVEEKPVFLAGVDGDYRTDGTPATVFSPRFKATARTPRAAALEYLTARGPELGLNQADLAGLVVRAERSIDTMGIVRFTQQVDGLPVYGSSIVVTAKNDGTIVYVANGSVRGVATVAARAVLAQSEAIAAAMRHLEMKPLRHSDAVQMLYQTQDGTRPVWRVLATSVDARVGGWEILVDATDGRILRSQTIEHNVDGTATVFKPDPLSFAKVSYSTAGYADNNNADSPQLTAALQSVVLRDITSNGGQYSLAGPYAVCTEWEAPADAACPTQASTNFSVTRSAMTFDATMVYYHVDTFMRYVNLTLGIAVMPIQYSGGVKIDPHGEEGADNSHYNGATGELVFGEGGVDDAQDADVIIHELGHGLHDWITDGGLSQVEGLSEGVGDYLAQAYSRDFPNQWTSADAAYHWVFNYDGHNPFWPGRITNYHVGHSYPNNIGSGHTAGQYFASCNIVARDAIGGQAMDKAFLAGLAMTNENSTQKQTAQAIINAAGTLGYNATQINGIAQAFNTSCNYAVTVPPVSDVIFANGFQ</sequence>
<name>A0ABY6BAD0_9GAMM</name>
<organism evidence="8 9">
    <name type="scientific">Tahibacter amnicola</name>
    <dbReference type="NCBI Taxonomy" id="2976241"/>
    <lineage>
        <taxon>Bacteria</taxon>
        <taxon>Pseudomonadati</taxon>
        <taxon>Pseudomonadota</taxon>
        <taxon>Gammaproteobacteria</taxon>
        <taxon>Lysobacterales</taxon>
        <taxon>Rhodanobacteraceae</taxon>
        <taxon>Tahibacter</taxon>
    </lineage>
</organism>
<proteinExistence type="predicted"/>
<reference evidence="8" key="1">
    <citation type="submission" date="2022-09" db="EMBL/GenBank/DDBJ databases">
        <title>Tahibacter sp. nov., isolated from a fresh water.</title>
        <authorList>
            <person name="Baek J.H."/>
            <person name="Lee J.K."/>
            <person name="Kim J.M."/>
            <person name="Jeon C.O."/>
        </authorList>
    </citation>
    <scope>NUCLEOTIDE SEQUENCE</scope>
    <source>
        <strain evidence="8">W38</strain>
    </source>
</reference>
<evidence type="ECO:0000256" key="4">
    <source>
        <dbReference type="ARBA" id="ARBA00022833"/>
    </source>
</evidence>
<dbReference type="InterPro" id="IPR050728">
    <property type="entry name" value="Zinc_Metalloprotease_M4"/>
</dbReference>
<dbReference type="Pfam" id="PF07504">
    <property type="entry name" value="FTP"/>
    <property type="match status" value="1"/>
</dbReference>
<dbReference type="Proteomes" id="UP001064632">
    <property type="component" value="Chromosome"/>
</dbReference>
<dbReference type="PANTHER" id="PTHR33794:SF1">
    <property type="entry name" value="BACILLOLYSIN"/>
    <property type="match status" value="1"/>
</dbReference>
<evidence type="ECO:0000259" key="7">
    <source>
        <dbReference type="Pfam" id="PF07504"/>
    </source>
</evidence>
<dbReference type="Gene3D" id="3.10.170.10">
    <property type="match status" value="1"/>
</dbReference>
<keyword evidence="9" id="KW-1185">Reference proteome</keyword>
<protein>
    <recommendedName>
        <fullName evidence="7">FTP domain-containing protein</fullName>
    </recommendedName>
</protein>
<dbReference type="PANTHER" id="PTHR33794">
    <property type="entry name" value="BACILLOLYSIN"/>
    <property type="match status" value="1"/>
</dbReference>